<dbReference type="AlphaFoldDB" id="A0A7N0TY93"/>
<dbReference type="Pfam" id="PF12023">
    <property type="entry name" value="DUF3511"/>
    <property type="match status" value="1"/>
</dbReference>
<organism evidence="2 3">
    <name type="scientific">Kalanchoe fedtschenkoi</name>
    <name type="common">Lavender scallops</name>
    <name type="synonym">South American air plant</name>
    <dbReference type="NCBI Taxonomy" id="63787"/>
    <lineage>
        <taxon>Eukaryota</taxon>
        <taxon>Viridiplantae</taxon>
        <taxon>Streptophyta</taxon>
        <taxon>Embryophyta</taxon>
        <taxon>Tracheophyta</taxon>
        <taxon>Spermatophyta</taxon>
        <taxon>Magnoliopsida</taxon>
        <taxon>eudicotyledons</taxon>
        <taxon>Gunneridae</taxon>
        <taxon>Pentapetalae</taxon>
        <taxon>Saxifragales</taxon>
        <taxon>Crassulaceae</taxon>
        <taxon>Kalanchoe</taxon>
    </lineage>
</organism>
<sequence>MENFRSKSCRDGATAMEMRSYSQKPSGMQELRSYSTSYAKSLPLPPVQEQEREQQRAGSEAKMKKGKAGFGSTKSWVFSDPELQRRKRVASYKGYTLEGKVKGSFRKSFRWIKDSYSHVVHGWK</sequence>
<accession>A0A7N0TY93</accession>
<dbReference type="PANTHER" id="PTHR33193:SF71">
    <property type="entry name" value="OS02G0223700 PROTEIN"/>
    <property type="match status" value="1"/>
</dbReference>
<dbReference type="Gramene" id="Kaladp0048s0507.1.v1.1">
    <property type="protein sequence ID" value="Kaladp0048s0507.1.v1.1.CDS.1"/>
    <property type="gene ID" value="Kaladp0048s0507.v1.1"/>
</dbReference>
<protein>
    <submittedName>
        <fullName evidence="2">Uncharacterized protein</fullName>
    </submittedName>
</protein>
<name>A0A7N0TY93_KALFE</name>
<reference evidence="2" key="1">
    <citation type="submission" date="2021-01" db="UniProtKB">
        <authorList>
            <consortium name="EnsemblPlants"/>
        </authorList>
    </citation>
    <scope>IDENTIFICATION</scope>
</reference>
<dbReference type="Proteomes" id="UP000594263">
    <property type="component" value="Unplaced"/>
</dbReference>
<evidence type="ECO:0000313" key="2">
    <source>
        <dbReference type="EnsemblPlants" id="Kaladp0048s0507.1.v1.1.CDS.1"/>
    </source>
</evidence>
<dbReference type="PANTHER" id="PTHR33193">
    <property type="entry name" value="DOMAIN PROTEIN, PUTATIVE (DUF3511)-RELATED"/>
    <property type="match status" value="1"/>
</dbReference>
<feature type="region of interest" description="Disordered" evidence="1">
    <location>
        <begin position="1"/>
        <end position="70"/>
    </location>
</feature>
<evidence type="ECO:0000256" key="1">
    <source>
        <dbReference type="SAM" id="MobiDB-lite"/>
    </source>
</evidence>
<keyword evidence="3" id="KW-1185">Reference proteome</keyword>
<dbReference type="OMA" id="QMEVYYG"/>
<feature type="compositionally biased region" description="Basic and acidic residues" evidence="1">
    <location>
        <begin position="1"/>
        <end position="10"/>
    </location>
</feature>
<proteinExistence type="predicted"/>
<feature type="compositionally biased region" description="Polar residues" evidence="1">
    <location>
        <begin position="20"/>
        <end position="39"/>
    </location>
</feature>
<dbReference type="EnsemblPlants" id="Kaladp0048s0507.1.v1.1">
    <property type="protein sequence ID" value="Kaladp0048s0507.1.v1.1.CDS.1"/>
    <property type="gene ID" value="Kaladp0048s0507.v1.1"/>
</dbReference>
<feature type="compositionally biased region" description="Basic and acidic residues" evidence="1">
    <location>
        <begin position="49"/>
        <end position="63"/>
    </location>
</feature>
<evidence type="ECO:0000313" key="3">
    <source>
        <dbReference type="Proteomes" id="UP000594263"/>
    </source>
</evidence>
<dbReference type="InterPro" id="IPR021899">
    <property type="entry name" value="DUF3511"/>
</dbReference>